<keyword evidence="2" id="KW-1185">Reference proteome</keyword>
<organism evidence="1 2">
    <name type="scientific">Marinobacter nanhaiticus D15-8W</name>
    <dbReference type="NCBI Taxonomy" id="626887"/>
    <lineage>
        <taxon>Bacteria</taxon>
        <taxon>Pseudomonadati</taxon>
        <taxon>Pseudomonadota</taxon>
        <taxon>Gammaproteobacteria</taxon>
        <taxon>Pseudomonadales</taxon>
        <taxon>Marinobacteraceae</taxon>
        <taxon>Marinobacter</taxon>
    </lineage>
</organism>
<gene>
    <name evidence="1" type="ORF">J057_03825</name>
</gene>
<dbReference type="InterPro" id="IPR027417">
    <property type="entry name" value="P-loop_NTPase"/>
</dbReference>
<reference evidence="1 2" key="1">
    <citation type="journal article" date="2013" name="Genome Announc.">
        <title>Genome Sequence of the Polycyclic Aromatic Hydrocarbon-Degrading Bacterium Strain Marinobacter nanhaiticus D15-8WT.</title>
        <authorList>
            <person name="Cui Z."/>
            <person name="Gao W."/>
            <person name="Li Q."/>
            <person name="Xu G."/>
            <person name="Zheng L."/>
        </authorList>
    </citation>
    <scope>NUCLEOTIDE SEQUENCE [LARGE SCALE GENOMIC DNA]</scope>
    <source>
        <strain evidence="1 2">D15-8W</strain>
    </source>
</reference>
<dbReference type="HOGENOM" id="CLU_039512_0_0_6"/>
<dbReference type="EMBL" id="APLQ01000010">
    <property type="protein sequence ID" value="ENO16803.1"/>
    <property type="molecule type" value="Genomic_DNA"/>
</dbReference>
<comment type="caution">
    <text evidence="1">The sequence shown here is derived from an EMBL/GenBank/DDBJ whole genome shotgun (WGS) entry which is preliminary data.</text>
</comment>
<dbReference type="Proteomes" id="UP000013165">
    <property type="component" value="Unassembled WGS sequence"/>
</dbReference>
<evidence type="ECO:0000313" key="2">
    <source>
        <dbReference type="Proteomes" id="UP000013165"/>
    </source>
</evidence>
<dbReference type="Gene3D" id="3.40.50.300">
    <property type="entry name" value="P-loop containing nucleotide triphosphate hydrolases"/>
    <property type="match status" value="1"/>
</dbReference>
<keyword evidence="1" id="KW-0547">Nucleotide-binding</keyword>
<dbReference type="InterPro" id="IPR008533">
    <property type="entry name" value="DUF815"/>
</dbReference>
<dbReference type="PANTHER" id="PTHR42935">
    <property type="entry name" value="SLR0930 PROTEIN"/>
    <property type="match status" value="1"/>
</dbReference>
<accession>N6X6R4</accession>
<dbReference type="GO" id="GO:0005524">
    <property type="term" value="F:ATP binding"/>
    <property type="evidence" value="ECO:0007669"/>
    <property type="project" value="UniProtKB-KW"/>
</dbReference>
<name>N6X6R4_9GAMM</name>
<keyword evidence="1" id="KW-0067">ATP-binding</keyword>
<dbReference type="CDD" id="cd00009">
    <property type="entry name" value="AAA"/>
    <property type="match status" value="1"/>
</dbReference>
<dbReference type="AlphaFoldDB" id="N6X6R4"/>
<dbReference type="OrthoDB" id="9812140at2"/>
<proteinExistence type="predicted"/>
<dbReference type="PANTHER" id="PTHR42935:SF1">
    <property type="entry name" value="SLR0930 PROTEIN"/>
    <property type="match status" value="1"/>
</dbReference>
<evidence type="ECO:0000313" key="1">
    <source>
        <dbReference type="EMBL" id="ENO16803.1"/>
    </source>
</evidence>
<sequence length="256" mass="29466">MSIDWQTTPAAIWRRHRNALRPVTTIDPVRLDQLLNVERQKEKLVANTERFLRGEPANNVLLWGARGTGKSSLIKAILNTYFEQGLRVVEVDRDDLLFLPEIVDDLRDLDYRFVIFSDDLSFERGEGTYKALKSVMEGSIESPPENIKVYATSNRRHLMPEYMKDNQAAQVVDGELHPGEAIEEQVSLSDRFGLWLSFYPFNQDEYLELVDALFPKVRDREELHKAAIRFALGKGGRSGRAAQHFYNTFSGQFEEN</sequence>
<dbReference type="RefSeq" id="WP_004583313.1">
    <property type="nucleotide sequence ID" value="NZ_AP028878.1"/>
</dbReference>
<dbReference type="STRING" id="626887.J057_03825"/>
<dbReference type="Pfam" id="PF05673">
    <property type="entry name" value="DUF815"/>
    <property type="match status" value="1"/>
</dbReference>
<dbReference type="PATRIC" id="fig|626887.3.peg.752"/>
<dbReference type="SUPFAM" id="SSF52540">
    <property type="entry name" value="P-loop containing nucleoside triphosphate hydrolases"/>
    <property type="match status" value="1"/>
</dbReference>
<protein>
    <submittedName>
        <fullName evidence="1">ATP-binding protein</fullName>
    </submittedName>
</protein>
<dbReference type="eggNOG" id="COG2607">
    <property type="taxonomic scope" value="Bacteria"/>
</dbReference>